<sequence>MSTDALLRVQDLHVEFNTRRGQALVLGGVDFEIRTGETLCVVGESGCGKSMTALALLRLIPSPPGRIRSGRVLFQGEDLVQASQARMRQVRGNRISMIFQEPMSSLNPVFSVGRQIGESLQLHAGMNAAAARRQAIALLHQVGIPAPERRVDEYPHQLSGGMRQRVMIAMALACRPDILIADEPTTALDVTVQAQIFDLLRALQRDKGTAIMLITHDMGVVAEMADRVLVMYAGRVIEQGRSEQLLSAPGHPYTRGLIDCLPQLGSSAASADQQHPPLAEIAGVVPSIWELSQGCAFRERCPQAIGRCAAERPPMFSVSGPKASKPGGCAAPRPGAPEAPGAPHGAVHAHHAACWLHAPEAA</sequence>
<dbReference type="EMBL" id="CP000542">
    <property type="protein sequence ID" value="ABM59997.1"/>
    <property type="molecule type" value="Genomic_DNA"/>
</dbReference>
<accession>A1WQU0</accession>
<evidence type="ECO:0000256" key="8">
    <source>
        <dbReference type="SAM" id="MobiDB-lite"/>
    </source>
</evidence>
<dbReference type="GeneID" id="76462617"/>
<dbReference type="InterPro" id="IPR003439">
    <property type="entry name" value="ABC_transporter-like_ATP-bd"/>
</dbReference>
<dbReference type="InterPro" id="IPR013563">
    <property type="entry name" value="Oligopep_ABC_C"/>
</dbReference>
<evidence type="ECO:0000313" key="10">
    <source>
        <dbReference type="EMBL" id="ABM59997.1"/>
    </source>
</evidence>
<dbReference type="NCBIfam" id="TIGR01727">
    <property type="entry name" value="oligo_HPY"/>
    <property type="match status" value="1"/>
</dbReference>
<dbReference type="HOGENOM" id="CLU_000604_1_23_4"/>
<keyword evidence="7" id="KW-0472">Membrane</keyword>
<evidence type="ECO:0000256" key="4">
    <source>
        <dbReference type="ARBA" id="ARBA00022475"/>
    </source>
</evidence>
<dbReference type="InterPro" id="IPR017871">
    <property type="entry name" value="ABC_transporter-like_CS"/>
</dbReference>
<keyword evidence="5" id="KW-0547">Nucleotide-binding</keyword>
<dbReference type="GO" id="GO:0016887">
    <property type="term" value="F:ATP hydrolysis activity"/>
    <property type="evidence" value="ECO:0007669"/>
    <property type="project" value="InterPro"/>
</dbReference>
<dbReference type="PROSITE" id="PS50893">
    <property type="entry name" value="ABC_TRANSPORTER_2"/>
    <property type="match status" value="1"/>
</dbReference>
<dbReference type="GO" id="GO:0055085">
    <property type="term" value="P:transmembrane transport"/>
    <property type="evidence" value="ECO:0007669"/>
    <property type="project" value="UniProtKB-ARBA"/>
</dbReference>
<dbReference type="GO" id="GO:0005524">
    <property type="term" value="F:ATP binding"/>
    <property type="evidence" value="ECO:0007669"/>
    <property type="project" value="UniProtKB-KW"/>
</dbReference>
<feature type="compositionally biased region" description="Low complexity" evidence="8">
    <location>
        <begin position="326"/>
        <end position="344"/>
    </location>
</feature>
<feature type="region of interest" description="Disordered" evidence="8">
    <location>
        <begin position="319"/>
        <end position="344"/>
    </location>
</feature>
<dbReference type="KEGG" id="vei:Veis_4293"/>
<protein>
    <submittedName>
        <fullName evidence="10">Oligopeptide/dipeptide ABC transporter, ATPase subunit</fullName>
    </submittedName>
</protein>
<dbReference type="SMART" id="SM00382">
    <property type="entry name" value="AAA"/>
    <property type="match status" value="1"/>
</dbReference>
<evidence type="ECO:0000256" key="7">
    <source>
        <dbReference type="ARBA" id="ARBA00023136"/>
    </source>
</evidence>
<evidence type="ECO:0000256" key="5">
    <source>
        <dbReference type="ARBA" id="ARBA00022741"/>
    </source>
</evidence>
<evidence type="ECO:0000256" key="1">
    <source>
        <dbReference type="ARBA" id="ARBA00004417"/>
    </source>
</evidence>
<evidence type="ECO:0000256" key="6">
    <source>
        <dbReference type="ARBA" id="ARBA00022840"/>
    </source>
</evidence>
<evidence type="ECO:0000259" key="9">
    <source>
        <dbReference type="PROSITE" id="PS50893"/>
    </source>
</evidence>
<dbReference type="OrthoDB" id="9802772at2"/>
<dbReference type="RefSeq" id="WP_011811984.1">
    <property type="nucleotide sequence ID" value="NC_008786.1"/>
</dbReference>
<dbReference type="SUPFAM" id="SSF52540">
    <property type="entry name" value="P-loop containing nucleoside triphosphate hydrolases"/>
    <property type="match status" value="1"/>
</dbReference>
<dbReference type="PROSITE" id="PS00211">
    <property type="entry name" value="ABC_TRANSPORTER_1"/>
    <property type="match status" value="1"/>
</dbReference>
<dbReference type="GO" id="GO:0005886">
    <property type="term" value="C:plasma membrane"/>
    <property type="evidence" value="ECO:0007669"/>
    <property type="project" value="UniProtKB-SubCell"/>
</dbReference>
<keyword evidence="11" id="KW-1185">Reference proteome</keyword>
<evidence type="ECO:0000256" key="3">
    <source>
        <dbReference type="ARBA" id="ARBA00022448"/>
    </source>
</evidence>
<dbReference type="STRING" id="391735.Veis_4293"/>
<dbReference type="Gene3D" id="3.40.50.300">
    <property type="entry name" value="P-loop containing nucleotide triphosphate hydrolases"/>
    <property type="match status" value="1"/>
</dbReference>
<evidence type="ECO:0000256" key="2">
    <source>
        <dbReference type="ARBA" id="ARBA00005417"/>
    </source>
</evidence>
<name>A1WQU0_VEREI</name>
<proteinExistence type="inferred from homology"/>
<dbReference type="InterPro" id="IPR027417">
    <property type="entry name" value="P-loop_NTPase"/>
</dbReference>
<evidence type="ECO:0000313" key="11">
    <source>
        <dbReference type="Proteomes" id="UP000000374"/>
    </source>
</evidence>
<keyword evidence="3" id="KW-0813">Transport</keyword>
<dbReference type="Proteomes" id="UP000000374">
    <property type="component" value="Chromosome"/>
</dbReference>
<keyword evidence="6" id="KW-0067">ATP-binding</keyword>
<dbReference type="InterPro" id="IPR050388">
    <property type="entry name" value="ABC_Ni/Peptide_Import"/>
</dbReference>
<dbReference type="FunFam" id="3.40.50.300:FF:000016">
    <property type="entry name" value="Oligopeptide ABC transporter ATP-binding component"/>
    <property type="match status" value="1"/>
</dbReference>
<gene>
    <name evidence="10" type="ordered locus">Veis_4293</name>
</gene>
<feature type="domain" description="ABC transporter" evidence="9">
    <location>
        <begin position="7"/>
        <end position="258"/>
    </location>
</feature>
<organism evidence="10 11">
    <name type="scientific">Verminephrobacter eiseniae (strain EF01-2)</name>
    <dbReference type="NCBI Taxonomy" id="391735"/>
    <lineage>
        <taxon>Bacteria</taxon>
        <taxon>Pseudomonadati</taxon>
        <taxon>Pseudomonadota</taxon>
        <taxon>Betaproteobacteria</taxon>
        <taxon>Burkholderiales</taxon>
        <taxon>Comamonadaceae</taxon>
        <taxon>Verminephrobacter</taxon>
    </lineage>
</organism>
<dbReference type="eggNOG" id="COG0444">
    <property type="taxonomic scope" value="Bacteria"/>
</dbReference>
<dbReference type="PANTHER" id="PTHR43297:SF2">
    <property type="entry name" value="DIPEPTIDE TRANSPORT ATP-BINDING PROTEIN DPPD"/>
    <property type="match status" value="1"/>
</dbReference>
<keyword evidence="4" id="KW-1003">Cell membrane</keyword>
<dbReference type="CDD" id="cd03257">
    <property type="entry name" value="ABC_NikE_OppD_transporters"/>
    <property type="match status" value="1"/>
</dbReference>
<dbReference type="AlphaFoldDB" id="A1WQU0"/>
<dbReference type="PANTHER" id="PTHR43297">
    <property type="entry name" value="OLIGOPEPTIDE TRANSPORT ATP-BINDING PROTEIN APPD"/>
    <property type="match status" value="1"/>
</dbReference>
<dbReference type="InterPro" id="IPR003593">
    <property type="entry name" value="AAA+_ATPase"/>
</dbReference>
<dbReference type="Pfam" id="PF00005">
    <property type="entry name" value="ABC_tran"/>
    <property type="match status" value="1"/>
</dbReference>
<reference evidence="11" key="1">
    <citation type="submission" date="2006-12" db="EMBL/GenBank/DDBJ databases">
        <title>Complete sequence of chromosome 1 of Verminephrobacter eiseniae EF01-2.</title>
        <authorList>
            <person name="Copeland A."/>
            <person name="Lucas S."/>
            <person name="Lapidus A."/>
            <person name="Barry K."/>
            <person name="Detter J.C."/>
            <person name="Glavina del Rio T."/>
            <person name="Dalin E."/>
            <person name="Tice H."/>
            <person name="Pitluck S."/>
            <person name="Chertkov O."/>
            <person name="Brettin T."/>
            <person name="Bruce D."/>
            <person name="Han C."/>
            <person name="Tapia R."/>
            <person name="Gilna P."/>
            <person name="Schmutz J."/>
            <person name="Larimer F."/>
            <person name="Land M."/>
            <person name="Hauser L."/>
            <person name="Kyrpides N."/>
            <person name="Kim E."/>
            <person name="Stahl D."/>
            <person name="Richardson P."/>
        </authorList>
    </citation>
    <scope>NUCLEOTIDE SEQUENCE [LARGE SCALE GENOMIC DNA]</scope>
    <source>
        <strain evidence="11">EF01-2</strain>
    </source>
</reference>
<dbReference type="Pfam" id="PF08352">
    <property type="entry name" value="oligo_HPY"/>
    <property type="match status" value="1"/>
</dbReference>
<comment type="subcellular location">
    <subcellularLocation>
        <location evidence="1">Cell inner membrane</location>
        <topology evidence="1">Peripheral membrane protein</topology>
    </subcellularLocation>
</comment>
<dbReference type="GO" id="GO:0015833">
    <property type="term" value="P:peptide transport"/>
    <property type="evidence" value="ECO:0007669"/>
    <property type="project" value="InterPro"/>
</dbReference>
<comment type="similarity">
    <text evidence="2">Belongs to the ABC transporter superfamily.</text>
</comment>